<gene>
    <name evidence="2" type="ORF">F2P81_026300</name>
</gene>
<name>A0A6A4RMQ9_SCOMX</name>
<sequence length="90" mass="10434">MTSTNCRFTSTRLRHQSRLHTATELDGSTEPEPDRRYQKKSCINNDVIGHRSAASLCNPRTRIMPHRFVQACQRNPPDRFCGCDFLIDLR</sequence>
<evidence type="ECO:0000313" key="3">
    <source>
        <dbReference type="Proteomes" id="UP000438429"/>
    </source>
</evidence>
<protein>
    <submittedName>
        <fullName evidence="2">Uncharacterized protein</fullName>
    </submittedName>
</protein>
<dbReference type="Proteomes" id="UP000438429">
    <property type="component" value="Unassembled WGS sequence"/>
</dbReference>
<proteinExistence type="predicted"/>
<accession>A0A6A4RMQ9</accession>
<evidence type="ECO:0000256" key="1">
    <source>
        <dbReference type="SAM" id="MobiDB-lite"/>
    </source>
</evidence>
<reference evidence="2 3" key="1">
    <citation type="submission" date="2019-06" db="EMBL/GenBank/DDBJ databases">
        <title>Draft genomes of female and male turbot (Scophthalmus maximus).</title>
        <authorList>
            <person name="Xu H."/>
            <person name="Xu X.-W."/>
            <person name="Shao C."/>
            <person name="Chen S."/>
        </authorList>
    </citation>
    <scope>NUCLEOTIDE SEQUENCE [LARGE SCALE GENOMIC DNA]</scope>
    <source>
        <strain evidence="2">Ysfricsl-2016a</strain>
        <tissue evidence="2">Blood</tissue>
    </source>
</reference>
<evidence type="ECO:0000313" key="2">
    <source>
        <dbReference type="EMBL" id="KAF0021447.1"/>
    </source>
</evidence>
<feature type="region of interest" description="Disordered" evidence="1">
    <location>
        <begin position="17"/>
        <end position="36"/>
    </location>
</feature>
<dbReference type="AlphaFoldDB" id="A0A6A4RMQ9"/>
<comment type="caution">
    <text evidence="2">The sequence shown here is derived from an EMBL/GenBank/DDBJ whole genome shotgun (WGS) entry which is preliminary data.</text>
</comment>
<organism evidence="2 3">
    <name type="scientific">Scophthalmus maximus</name>
    <name type="common">Turbot</name>
    <name type="synonym">Psetta maxima</name>
    <dbReference type="NCBI Taxonomy" id="52904"/>
    <lineage>
        <taxon>Eukaryota</taxon>
        <taxon>Metazoa</taxon>
        <taxon>Chordata</taxon>
        <taxon>Craniata</taxon>
        <taxon>Vertebrata</taxon>
        <taxon>Euteleostomi</taxon>
        <taxon>Actinopterygii</taxon>
        <taxon>Neopterygii</taxon>
        <taxon>Teleostei</taxon>
        <taxon>Neoteleostei</taxon>
        <taxon>Acanthomorphata</taxon>
        <taxon>Carangaria</taxon>
        <taxon>Pleuronectiformes</taxon>
        <taxon>Pleuronectoidei</taxon>
        <taxon>Scophthalmidae</taxon>
        <taxon>Scophthalmus</taxon>
    </lineage>
</organism>
<dbReference type="EMBL" id="VEVO01007887">
    <property type="protein sequence ID" value="KAF0021447.1"/>
    <property type="molecule type" value="Genomic_DNA"/>
</dbReference>